<dbReference type="PANTHER" id="PTHR43085:SF57">
    <property type="entry name" value="CARBOHYDRATE KINASE PFKB DOMAIN-CONTAINING PROTEIN"/>
    <property type="match status" value="1"/>
</dbReference>
<dbReference type="EMBL" id="JASMRN010000003">
    <property type="protein sequence ID" value="MEZ7514585.1"/>
    <property type="molecule type" value="Genomic_DNA"/>
</dbReference>
<keyword evidence="3 5" id="KW-0418">Kinase</keyword>
<evidence type="ECO:0000313" key="5">
    <source>
        <dbReference type="EMBL" id="MEZ7514585.1"/>
    </source>
</evidence>
<dbReference type="InterPro" id="IPR002173">
    <property type="entry name" value="Carboh/pur_kinase_PfkB_CS"/>
</dbReference>
<dbReference type="CDD" id="cd01167">
    <property type="entry name" value="bac_FRK"/>
    <property type="match status" value="1"/>
</dbReference>
<keyword evidence="6" id="KW-1185">Reference proteome</keyword>
<accession>A0ABV4KAB7</accession>
<name>A0ABV4KAB7_9FLAO</name>
<organism evidence="5 6">
    <name type="scientific">Flavobacterium frigidarium</name>
    <dbReference type="NCBI Taxonomy" id="99286"/>
    <lineage>
        <taxon>Bacteria</taxon>
        <taxon>Pseudomonadati</taxon>
        <taxon>Bacteroidota</taxon>
        <taxon>Flavobacteriia</taxon>
        <taxon>Flavobacteriales</taxon>
        <taxon>Flavobacteriaceae</taxon>
        <taxon>Flavobacterium</taxon>
    </lineage>
</organism>
<proteinExistence type="inferred from homology"/>
<dbReference type="RefSeq" id="WP_371568511.1">
    <property type="nucleotide sequence ID" value="NZ_JASMRN010000003.1"/>
</dbReference>
<comment type="similarity">
    <text evidence="1">Belongs to the carbohydrate kinase PfkB family.</text>
</comment>
<feature type="domain" description="Carbohydrate kinase PfkB" evidence="4">
    <location>
        <begin position="16"/>
        <end position="280"/>
    </location>
</feature>
<dbReference type="SUPFAM" id="SSF53613">
    <property type="entry name" value="Ribokinase-like"/>
    <property type="match status" value="1"/>
</dbReference>
<dbReference type="PROSITE" id="PS00583">
    <property type="entry name" value="PFKB_KINASES_1"/>
    <property type="match status" value="1"/>
</dbReference>
<evidence type="ECO:0000313" key="6">
    <source>
        <dbReference type="Proteomes" id="UP001568894"/>
    </source>
</evidence>
<sequence length="296" mass="32414">MIKATCFGEILWDVFPTHKKIGGAPLNVAIRLASMGNEVAIISRVGKGKKGKKLIDFLKENKVAINGVQVDDYYKTGKVKVTLDDKGSASYDIMQPRAWDNIQLTNEAIALVKNADIFIYGSLASRNETSENTLNELLKVAKYKIFDVNLRQPYYTAAVLENLMSQADFIKFNDDEIYEVATLLGSTDQSFDQNILFISEKTNAKCICVTRGSQGAVLYIDNNFYYNSGYHVEVVDTVGAGDSFLATITSKLMNNDDPQEAIDHACAIGALVASREGANPVISAEDIANLIGKTIA</sequence>
<keyword evidence="2 5" id="KW-0808">Transferase</keyword>
<dbReference type="PANTHER" id="PTHR43085">
    <property type="entry name" value="HEXOKINASE FAMILY MEMBER"/>
    <property type="match status" value="1"/>
</dbReference>
<dbReference type="InterPro" id="IPR050306">
    <property type="entry name" value="PfkB_Carbo_kinase"/>
</dbReference>
<evidence type="ECO:0000256" key="3">
    <source>
        <dbReference type="ARBA" id="ARBA00022777"/>
    </source>
</evidence>
<dbReference type="InterPro" id="IPR011611">
    <property type="entry name" value="PfkB_dom"/>
</dbReference>
<dbReference type="InterPro" id="IPR029056">
    <property type="entry name" value="Ribokinase-like"/>
</dbReference>
<dbReference type="Pfam" id="PF00294">
    <property type="entry name" value="PfkB"/>
    <property type="match status" value="1"/>
</dbReference>
<protein>
    <submittedName>
        <fullName evidence="5">Carbohydrate kinase</fullName>
        <ecNumber evidence="5">2.7.1.-</ecNumber>
    </submittedName>
</protein>
<dbReference type="Gene3D" id="3.40.1190.20">
    <property type="match status" value="1"/>
</dbReference>
<evidence type="ECO:0000256" key="1">
    <source>
        <dbReference type="ARBA" id="ARBA00010688"/>
    </source>
</evidence>
<dbReference type="EC" id="2.7.1.-" evidence="5"/>
<gene>
    <name evidence="5" type="ORF">QO192_04725</name>
</gene>
<dbReference type="Proteomes" id="UP001568894">
    <property type="component" value="Unassembled WGS sequence"/>
</dbReference>
<evidence type="ECO:0000259" key="4">
    <source>
        <dbReference type="Pfam" id="PF00294"/>
    </source>
</evidence>
<dbReference type="GO" id="GO:0016301">
    <property type="term" value="F:kinase activity"/>
    <property type="evidence" value="ECO:0007669"/>
    <property type="project" value="UniProtKB-KW"/>
</dbReference>
<reference evidence="5 6" key="1">
    <citation type="submission" date="2023-05" db="EMBL/GenBank/DDBJ databases">
        <title>Adaptations of aquatic viruses from atmosphere-close ecosystems of the Central Arctic Ocean.</title>
        <authorList>
            <person name="Rahlff J."/>
            <person name="Holmfeldt K."/>
        </authorList>
    </citation>
    <scope>NUCLEOTIDE SEQUENCE [LARGE SCALE GENOMIC DNA]</scope>
    <source>
        <strain evidence="5 6">Arc14</strain>
    </source>
</reference>
<evidence type="ECO:0000256" key="2">
    <source>
        <dbReference type="ARBA" id="ARBA00022679"/>
    </source>
</evidence>
<comment type="caution">
    <text evidence="5">The sequence shown here is derived from an EMBL/GenBank/DDBJ whole genome shotgun (WGS) entry which is preliminary data.</text>
</comment>